<keyword evidence="5 7" id="KW-1133">Transmembrane helix</keyword>
<dbReference type="Proteomes" id="UP000823941">
    <property type="component" value="Chromosome 20"/>
</dbReference>
<reference evidence="8 9" key="1">
    <citation type="submission" date="2021-06" db="EMBL/GenBank/DDBJ databases">
        <title>A haploid diamondback moth (Plutella xylostella L.) genome assembly resolves 31 chromosomes and identifies a diamide resistance mutation.</title>
        <authorList>
            <person name="Ward C.M."/>
            <person name="Perry K.D."/>
            <person name="Baker G."/>
            <person name="Powis K."/>
            <person name="Heckel D.G."/>
            <person name="Baxter S.W."/>
        </authorList>
    </citation>
    <scope>NUCLEOTIDE SEQUENCE [LARGE SCALE GENOMIC DNA]</scope>
    <source>
        <strain evidence="8 9">LV</strain>
        <tissue evidence="8">Single pupa</tissue>
    </source>
</reference>
<dbReference type="Pfam" id="PF09815">
    <property type="entry name" value="XK-related"/>
    <property type="match status" value="1"/>
</dbReference>
<dbReference type="PANTHER" id="PTHR16024">
    <property type="entry name" value="XK-RELATED PROTEIN"/>
    <property type="match status" value="1"/>
</dbReference>
<evidence type="ECO:0000256" key="4">
    <source>
        <dbReference type="ARBA" id="ARBA00022692"/>
    </source>
</evidence>
<feature type="transmembrane region" description="Helical" evidence="7">
    <location>
        <begin position="66"/>
        <end position="88"/>
    </location>
</feature>
<feature type="transmembrane region" description="Helical" evidence="7">
    <location>
        <begin position="256"/>
        <end position="274"/>
    </location>
</feature>
<proteinExistence type="inferred from homology"/>
<evidence type="ECO:0000256" key="3">
    <source>
        <dbReference type="ARBA" id="ARBA00022475"/>
    </source>
</evidence>
<feature type="transmembrane region" description="Helical" evidence="7">
    <location>
        <begin position="286"/>
        <end position="305"/>
    </location>
</feature>
<feature type="transmembrane region" description="Helical" evidence="7">
    <location>
        <begin position="108"/>
        <end position="129"/>
    </location>
</feature>
<comment type="subcellular location">
    <subcellularLocation>
        <location evidence="1">Cell membrane</location>
        <topology evidence="1">Multi-pass membrane protein</topology>
    </subcellularLocation>
    <subcellularLocation>
        <location evidence="7">Membrane</location>
        <topology evidence="7">Multi-pass membrane protein</topology>
    </subcellularLocation>
</comment>
<keyword evidence="4 7" id="KW-0812">Transmembrane</keyword>
<evidence type="ECO:0000256" key="1">
    <source>
        <dbReference type="ARBA" id="ARBA00004651"/>
    </source>
</evidence>
<evidence type="ECO:0000256" key="7">
    <source>
        <dbReference type="RuleBase" id="RU910716"/>
    </source>
</evidence>
<dbReference type="InterPro" id="IPR050895">
    <property type="entry name" value="XK-related_scramblase"/>
</dbReference>
<dbReference type="InterPro" id="IPR018629">
    <property type="entry name" value="XK-rel"/>
</dbReference>
<gene>
    <name evidence="8" type="ORF">JYU34_014880</name>
</gene>
<evidence type="ECO:0000256" key="2">
    <source>
        <dbReference type="ARBA" id="ARBA00008789"/>
    </source>
</evidence>
<sequence length="398" mass="46051">MPKAMREMLEKGYSIDEPDRMPENIEITNFDILMYVLAIAGHFVDMAVDTNIAVRYYLAHKYMEFGWTFLFIVLPAVVNTAVSARMYSQDQQQDTEPDQFTKRRKLRIVMLILLMAPVMRVTDALIYALKSRKAERKRDLSSQRLYYKLMLKEDSDAALLKVFECFLEAAPQQVLQMSLLMWGEERFTLHQSLSIASSVVGMGWCLAAYQRAVRFTQQDKLNMNWVGSLLQTLWHFLVSLSRITAIAAMAYLFPHWITLACAVHILFMTTWLQFFDKSPFCAQNKMADILFSLALGAVYIFTYILPIEGRTRYRFATFYTLCFIENTASGVIWYLYAADTISPVYYYSILGLSVVPFVVGIVFMLVYYAFLHPKVRRGVRDFTITYKTNGDVPEIETT</sequence>
<evidence type="ECO:0000313" key="9">
    <source>
        <dbReference type="Proteomes" id="UP000823941"/>
    </source>
</evidence>
<evidence type="ECO:0000313" key="8">
    <source>
        <dbReference type="EMBL" id="KAG7300585.1"/>
    </source>
</evidence>
<evidence type="ECO:0000256" key="6">
    <source>
        <dbReference type="ARBA" id="ARBA00023136"/>
    </source>
</evidence>
<evidence type="ECO:0000256" key="5">
    <source>
        <dbReference type="ARBA" id="ARBA00022989"/>
    </source>
</evidence>
<accession>A0ABQ7Q747</accession>
<comment type="caution">
    <text evidence="8">The sequence shown here is derived from an EMBL/GenBank/DDBJ whole genome shotgun (WGS) entry which is preliminary data.</text>
</comment>
<comment type="similarity">
    <text evidence="2 7">Belongs to the XK family.</text>
</comment>
<keyword evidence="9" id="KW-1185">Reference proteome</keyword>
<keyword evidence="6 7" id="KW-0472">Membrane</keyword>
<dbReference type="PANTHER" id="PTHR16024:SF6">
    <property type="entry name" value="XK-RELATED PROTEIN"/>
    <property type="match status" value="1"/>
</dbReference>
<name>A0ABQ7Q747_PLUXY</name>
<feature type="transmembrane region" description="Helical" evidence="7">
    <location>
        <begin position="317"/>
        <end position="338"/>
    </location>
</feature>
<organism evidence="8 9">
    <name type="scientific">Plutella xylostella</name>
    <name type="common">Diamondback moth</name>
    <name type="synonym">Plutella maculipennis</name>
    <dbReference type="NCBI Taxonomy" id="51655"/>
    <lineage>
        <taxon>Eukaryota</taxon>
        <taxon>Metazoa</taxon>
        <taxon>Ecdysozoa</taxon>
        <taxon>Arthropoda</taxon>
        <taxon>Hexapoda</taxon>
        <taxon>Insecta</taxon>
        <taxon>Pterygota</taxon>
        <taxon>Neoptera</taxon>
        <taxon>Endopterygota</taxon>
        <taxon>Lepidoptera</taxon>
        <taxon>Glossata</taxon>
        <taxon>Ditrysia</taxon>
        <taxon>Yponomeutoidea</taxon>
        <taxon>Plutellidae</taxon>
        <taxon>Plutella</taxon>
    </lineage>
</organism>
<keyword evidence="3" id="KW-1003">Cell membrane</keyword>
<dbReference type="EMBL" id="JAHIBW010000020">
    <property type="protein sequence ID" value="KAG7300585.1"/>
    <property type="molecule type" value="Genomic_DNA"/>
</dbReference>
<protein>
    <recommendedName>
        <fullName evidence="7">XK-related protein</fullName>
    </recommendedName>
</protein>
<feature type="transmembrane region" description="Helical" evidence="7">
    <location>
        <begin position="344"/>
        <end position="370"/>
    </location>
</feature>